<dbReference type="AlphaFoldDB" id="A0A1U9NI20"/>
<dbReference type="PANTHER" id="PTHR34448:SF1">
    <property type="entry name" value="BLL6088 PROTEIN"/>
    <property type="match status" value="1"/>
</dbReference>
<dbReference type="RefSeq" id="WP_146659884.1">
    <property type="nucleotide sequence ID" value="NZ_CP019791.1"/>
</dbReference>
<evidence type="ECO:0000313" key="10">
    <source>
        <dbReference type="EMBL" id="AQT67573.1"/>
    </source>
</evidence>
<evidence type="ECO:0000256" key="8">
    <source>
        <dbReference type="ARBA" id="ARBA00022801"/>
    </source>
</evidence>
<keyword evidence="8 10" id="KW-0378">Hydrolase</keyword>
<sequence>MDINAKYADLLVNYSLKVKKGDKFLIRASYLAEDLVKEIYRAALQAGAHPELQISLDGTDRILYENASDEQLEYVSPTNKIVFESYDALLNILSPFNMKTLQSIDAEKKQKVSLARSDLMKTFFKRAAAGEFNWSLCVHPTNAAAQESGMSLDEYAEFVYSACYLNEDDPVAKWKQVNEQQQVICDRLNKATKIKYAGPDIDISFVTEGRTWINSSGNKNMPDGEVFTAPVEDSVNGKIRFSYPGFYMGQEIEDIRLEVKDGEVVDWSAAKGKDLLDKIFEIPGSRRFGEVAIGTNHGIKKFTKNMLFDEKIGGTVHMAIGATIPESGGKNESAIHWDMLADMTNGGHIYADDELVYENGHFKI</sequence>
<evidence type="ECO:0000256" key="6">
    <source>
        <dbReference type="ARBA" id="ARBA00022670"/>
    </source>
</evidence>
<comment type="cofactor">
    <cofactor evidence="2">
        <name>Mg(2+)</name>
        <dbReference type="ChEBI" id="CHEBI:18420"/>
    </cofactor>
</comment>
<dbReference type="KEGG" id="alus:STSP2_00721"/>
<dbReference type="InterPro" id="IPR000787">
    <property type="entry name" value="Peptidase_M29"/>
</dbReference>
<dbReference type="EC" id="3.4.11.-" evidence="10"/>
<dbReference type="Pfam" id="PF02073">
    <property type="entry name" value="Peptidase_M29"/>
    <property type="match status" value="1"/>
</dbReference>
<organism evidence="10 11">
    <name type="scientific">Anaerohalosphaera lusitana</name>
    <dbReference type="NCBI Taxonomy" id="1936003"/>
    <lineage>
        <taxon>Bacteria</taxon>
        <taxon>Pseudomonadati</taxon>
        <taxon>Planctomycetota</taxon>
        <taxon>Phycisphaerae</taxon>
        <taxon>Sedimentisphaerales</taxon>
        <taxon>Anaerohalosphaeraceae</taxon>
        <taxon>Anaerohalosphaera</taxon>
    </lineage>
</organism>
<protein>
    <submittedName>
        <fullName evidence="10">Aminopeptidase 2</fullName>
        <ecNumber evidence="10">3.4.11.-</ecNumber>
    </submittedName>
</protein>
<dbReference type="GO" id="GO:0046872">
    <property type="term" value="F:metal ion binding"/>
    <property type="evidence" value="ECO:0007669"/>
    <property type="project" value="UniProtKB-KW"/>
</dbReference>
<keyword evidence="9" id="KW-0482">Metalloprotease</keyword>
<dbReference type="OrthoDB" id="9803993at2"/>
<dbReference type="InterPro" id="IPR052170">
    <property type="entry name" value="M29_Exopeptidase"/>
</dbReference>
<dbReference type="EMBL" id="CP019791">
    <property type="protein sequence ID" value="AQT67573.1"/>
    <property type="molecule type" value="Genomic_DNA"/>
</dbReference>
<dbReference type="PANTHER" id="PTHR34448">
    <property type="entry name" value="AMINOPEPTIDASE"/>
    <property type="match status" value="1"/>
</dbReference>
<dbReference type="GO" id="GO:0006508">
    <property type="term" value="P:proteolysis"/>
    <property type="evidence" value="ECO:0007669"/>
    <property type="project" value="UniProtKB-KW"/>
</dbReference>
<dbReference type="SUPFAM" id="SSF144052">
    <property type="entry name" value="Thermophilic metalloprotease-like"/>
    <property type="match status" value="1"/>
</dbReference>
<reference evidence="11" key="1">
    <citation type="submission" date="2017-02" db="EMBL/GenBank/DDBJ databases">
        <title>Comparative genomics and description of representatives of a novel lineage of planctomycetes thriving in anoxic sediments.</title>
        <authorList>
            <person name="Spring S."/>
            <person name="Bunk B."/>
            <person name="Sproer C."/>
        </authorList>
    </citation>
    <scope>NUCLEOTIDE SEQUENCE [LARGE SCALE GENOMIC DNA]</scope>
    <source>
        <strain evidence="11">ST-NAGAB-D1</strain>
    </source>
</reference>
<dbReference type="Proteomes" id="UP000189674">
    <property type="component" value="Chromosome"/>
</dbReference>
<dbReference type="STRING" id="1936003.STSP2_00721"/>
<evidence type="ECO:0000256" key="9">
    <source>
        <dbReference type="ARBA" id="ARBA00023049"/>
    </source>
</evidence>
<evidence type="ECO:0000256" key="1">
    <source>
        <dbReference type="ARBA" id="ARBA00001941"/>
    </source>
</evidence>
<evidence type="ECO:0000256" key="4">
    <source>
        <dbReference type="ARBA" id="ARBA00008236"/>
    </source>
</evidence>
<evidence type="ECO:0000313" key="11">
    <source>
        <dbReference type="Proteomes" id="UP000189674"/>
    </source>
</evidence>
<evidence type="ECO:0000256" key="3">
    <source>
        <dbReference type="ARBA" id="ARBA00001947"/>
    </source>
</evidence>
<keyword evidence="7" id="KW-0479">Metal-binding</keyword>
<gene>
    <name evidence="10" type="ORF">STSP2_00721</name>
</gene>
<keyword evidence="5 10" id="KW-0031">Aminopeptidase</keyword>
<dbReference type="InterPro" id="IPR035097">
    <property type="entry name" value="M29_N-terminal"/>
</dbReference>
<name>A0A1U9NI20_9BACT</name>
<proteinExistence type="inferred from homology"/>
<keyword evidence="6" id="KW-0645">Protease</keyword>
<comment type="cofactor">
    <cofactor evidence="3">
        <name>Zn(2+)</name>
        <dbReference type="ChEBI" id="CHEBI:29105"/>
    </cofactor>
</comment>
<comment type="cofactor">
    <cofactor evidence="1">
        <name>Co(2+)</name>
        <dbReference type="ChEBI" id="CHEBI:48828"/>
    </cofactor>
</comment>
<dbReference type="PRINTS" id="PR00919">
    <property type="entry name" value="THERMOPTASE"/>
</dbReference>
<dbReference type="Gene3D" id="3.40.1830.10">
    <property type="entry name" value="Thermophilic metalloprotease (M29)"/>
    <property type="match status" value="1"/>
</dbReference>
<accession>A0A1U9NI20</accession>
<comment type="similarity">
    <text evidence="4">Belongs to the peptidase M29 family.</text>
</comment>
<keyword evidence="11" id="KW-1185">Reference proteome</keyword>
<dbReference type="GO" id="GO:0004177">
    <property type="term" value="F:aminopeptidase activity"/>
    <property type="evidence" value="ECO:0007669"/>
    <property type="project" value="UniProtKB-KW"/>
</dbReference>
<evidence type="ECO:0000256" key="5">
    <source>
        <dbReference type="ARBA" id="ARBA00022438"/>
    </source>
</evidence>
<evidence type="ECO:0000256" key="7">
    <source>
        <dbReference type="ARBA" id="ARBA00022723"/>
    </source>
</evidence>
<dbReference type="GO" id="GO:0008237">
    <property type="term" value="F:metallopeptidase activity"/>
    <property type="evidence" value="ECO:0007669"/>
    <property type="project" value="UniProtKB-KW"/>
</dbReference>
<evidence type="ECO:0000256" key="2">
    <source>
        <dbReference type="ARBA" id="ARBA00001946"/>
    </source>
</evidence>